<reference evidence="1" key="1">
    <citation type="journal article" date="2021" name="PeerJ">
        <title>Extensive microbial diversity within the chicken gut microbiome revealed by metagenomics and culture.</title>
        <authorList>
            <person name="Gilroy R."/>
            <person name="Ravi A."/>
            <person name="Getino M."/>
            <person name="Pursley I."/>
            <person name="Horton D.L."/>
            <person name="Alikhan N.F."/>
            <person name="Baker D."/>
            <person name="Gharbi K."/>
            <person name="Hall N."/>
            <person name="Watson M."/>
            <person name="Adriaenssens E.M."/>
            <person name="Foster-Nyarko E."/>
            <person name="Jarju S."/>
            <person name="Secka A."/>
            <person name="Antonio M."/>
            <person name="Oren A."/>
            <person name="Chaudhuri R.R."/>
            <person name="La Ragione R."/>
            <person name="Hildebrand F."/>
            <person name="Pallen M.J."/>
        </authorList>
    </citation>
    <scope>NUCLEOTIDE SEQUENCE</scope>
    <source>
        <strain evidence="1">ChiGjej6B6-14162</strain>
    </source>
</reference>
<evidence type="ECO:0000313" key="1">
    <source>
        <dbReference type="EMBL" id="HIX75558.1"/>
    </source>
</evidence>
<comment type="caution">
    <text evidence="1">The sequence shown here is derived from an EMBL/GenBank/DDBJ whole genome shotgun (WGS) entry which is preliminary data.</text>
</comment>
<dbReference type="AlphaFoldDB" id="A0A9D1X9T3"/>
<dbReference type="EMBL" id="DXEL01000076">
    <property type="protein sequence ID" value="HIX75558.1"/>
    <property type="molecule type" value="Genomic_DNA"/>
</dbReference>
<sequence length="405" mass="44199">MTDLRYWIALIIIVFGFSSCDKEESFISAEAPVINLDITEIPKVNFNDEITVSGTATSENAVRDISFYLVKKDTAGYERLWFSPLQYADIMIGKSVDFEAKVVIDDPEADAIAVSVSDPYGGNTIDYVTIGQIEGAPSGSAYVFKDIELASEYEYGGSKPYVFSLTGVNVDGTTKNILSLDEIKKTNARNLDFAFVNIWRNTTNYTAGVLGNWGYAFCAFNQLARGPIGRQCDYIYLTGDNAIPEGTDTCCVALVSNAFANSNNFEEVFKNAGNNFGTSNFLNVLESLFPNDAVGSKYVVNVKSNASGISTSDCKENVTAGSYIAFCKVKNKTERSYGLIQVISLPDVSDAVDETGLKYKPEPYIGGVVDNAHLPNKWYSNESVQAEGVAKLYGRSVKINVIAQK</sequence>
<reference evidence="1" key="2">
    <citation type="submission" date="2021-04" db="EMBL/GenBank/DDBJ databases">
        <authorList>
            <person name="Gilroy R."/>
        </authorList>
    </citation>
    <scope>NUCLEOTIDE SEQUENCE</scope>
    <source>
        <strain evidence="1">ChiGjej6B6-14162</strain>
    </source>
</reference>
<gene>
    <name evidence="1" type="ORF">H9977_11085</name>
</gene>
<evidence type="ECO:0000313" key="2">
    <source>
        <dbReference type="Proteomes" id="UP000886740"/>
    </source>
</evidence>
<dbReference type="Proteomes" id="UP000886740">
    <property type="component" value="Unassembled WGS sequence"/>
</dbReference>
<protein>
    <submittedName>
        <fullName evidence="1">Uncharacterized protein</fullName>
    </submittedName>
</protein>
<organism evidence="1 2">
    <name type="scientific">Candidatus Parabacteroides intestinipullorum</name>
    <dbReference type="NCBI Taxonomy" id="2838723"/>
    <lineage>
        <taxon>Bacteria</taxon>
        <taxon>Pseudomonadati</taxon>
        <taxon>Bacteroidota</taxon>
        <taxon>Bacteroidia</taxon>
        <taxon>Bacteroidales</taxon>
        <taxon>Tannerellaceae</taxon>
        <taxon>Parabacteroides</taxon>
    </lineage>
</organism>
<dbReference type="PROSITE" id="PS51257">
    <property type="entry name" value="PROKAR_LIPOPROTEIN"/>
    <property type="match status" value="1"/>
</dbReference>
<proteinExistence type="predicted"/>
<name>A0A9D1X9T3_9BACT</name>
<accession>A0A9D1X9T3</accession>